<organism evidence="1 2">
    <name type="scientific">Saguinus oedipus</name>
    <name type="common">Cotton-top tamarin</name>
    <name type="synonym">Oedipomidas oedipus</name>
    <dbReference type="NCBI Taxonomy" id="9490"/>
    <lineage>
        <taxon>Eukaryota</taxon>
        <taxon>Metazoa</taxon>
        <taxon>Chordata</taxon>
        <taxon>Craniata</taxon>
        <taxon>Vertebrata</taxon>
        <taxon>Euteleostomi</taxon>
        <taxon>Mammalia</taxon>
        <taxon>Eutheria</taxon>
        <taxon>Euarchontoglires</taxon>
        <taxon>Primates</taxon>
        <taxon>Haplorrhini</taxon>
        <taxon>Platyrrhini</taxon>
        <taxon>Cebidae</taxon>
        <taxon>Callitrichinae</taxon>
        <taxon>Saguinus</taxon>
    </lineage>
</organism>
<keyword evidence="1" id="KW-0687">Ribonucleoprotein</keyword>
<dbReference type="GO" id="GO:0005840">
    <property type="term" value="C:ribosome"/>
    <property type="evidence" value="ECO:0007669"/>
    <property type="project" value="UniProtKB-KW"/>
</dbReference>
<dbReference type="EMBL" id="JASSZA010000011">
    <property type="protein sequence ID" value="KAK2098567.1"/>
    <property type="molecule type" value="Genomic_DNA"/>
</dbReference>
<feature type="non-terminal residue" evidence="1">
    <location>
        <position position="1"/>
    </location>
</feature>
<accession>A0ABQ9UNC4</accession>
<sequence>EKASLKDIQSTGILVPLLPSHVNSEDEGALAKLVEAIGTNYKDRHNEICGH</sequence>
<dbReference type="Proteomes" id="UP001266305">
    <property type="component" value="Unassembled WGS sequence"/>
</dbReference>
<name>A0ABQ9UNC4_SAGOE</name>
<keyword evidence="2" id="KW-1185">Reference proteome</keyword>
<gene>
    <name evidence="1" type="primary">RPL7A_29</name>
    <name evidence="1" type="ORF">P7K49_024018</name>
</gene>
<keyword evidence="1" id="KW-0689">Ribosomal protein</keyword>
<protein>
    <submittedName>
        <fullName evidence="1">60S ribosomal protein L7A</fullName>
    </submittedName>
</protein>
<reference evidence="1 2" key="1">
    <citation type="submission" date="2023-05" db="EMBL/GenBank/DDBJ databases">
        <title>B98-5 Cell Line De Novo Hybrid Assembly: An Optical Mapping Approach.</title>
        <authorList>
            <person name="Kananen K."/>
            <person name="Auerbach J.A."/>
            <person name="Kautto E."/>
            <person name="Blachly J.S."/>
        </authorList>
    </citation>
    <scope>NUCLEOTIDE SEQUENCE [LARGE SCALE GENOMIC DNA]</scope>
    <source>
        <strain evidence="1">B95-8</strain>
        <tissue evidence="1">Cell line</tissue>
    </source>
</reference>
<proteinExistence type="predicted"/>
<evidence type="ECO:0000313" key="2">
    <source>
        <dbReference type="Proteomes" id="UP001266305"/>
    </source>
</evidence>
<evidence type="ECO:0000313" key="1">
    <source>
        <dbReference type="EMBL" id="KAK2098567.1"/>
    </source>
</evidence>
<comment type="caution">
    <text evidence="1">The sequence shown here is derived from an EMBL/GenBank/DDBJ whole genome shotgun (WGS) entry which is preliminary data.</text>
</comment>